<sequence length="133" mass="14554">MFVEYSSSPQGHAGSLDEKPLHNGISVERNSEKTSRNPKTWPRIINRSITSIMRTFRQLLAPIDDKCQFSSINLPCGQPTSGNISTACRACSVPLCSAPDQGDSCIMQKENGYVNDYVVIIFNHYIIVCGAGG</sequence>
<comment type="caution">
    <text evidence="2">The sequence shown here is derived from an EMBL/GenBank/DDBJ whole genome shotgun (WGS) entry which is preliminary data.</text>
</comment>
<dbReference type="AlphaFoldDB" id="A0AAN4TL87"/>
<evidence type="ECO:0000313" key="2">
    <source>
        <dbReference type="EMBL" id="GBH17476.1"/>
    </source>
</evidence>
<gene>
    <name evidence="2" type="ORF">KPSA3_03444</name>
</gene>
<evidence type="ECO:0000256" key="1">
    <source>
        <dbReference type="SAM" id="MobiDB-lite"/>
    </source>
</evidence>
<feature type="compositionally biased region" description="Polar residues" evidence="1">
    <location>
        <begin position="1"/>
        <end position="10"/>
    </location>
</feature>
<proteinExistence type="predicted"/>
<evidence type="ECO:0000313" key="3">
    <source>
        <dbReference type="Proteomes" id="UP000248291"/>
    </source>
</evidence>
<organism evidence="2 3">
    <name type="scientific">Pseudomonas syringae pv. actinidiae</name>
    <dbReference type="NCBI Taxonomy" id="103796"/>
    <lineage>
        <taxon>Bacteria</taxon>
        <taxon>Pseudomonadati</taxon>
        <taxon>Pseudomonadota</taxon>
        <taxon>Gammaproteobacteria</taxon>
        <taxon>Pseudomonadales</taxon>
        <taxon>Pseudomonadaceae</taxon>
        <taxon>Pseudomonas</taxon>
        <taxon>Pseudomonas syringae</taxon>
    </lineage>
</organism>
<protein>
    <submittedName>
        <fullName evidence="2">tRNA(Ile)-lysidine synthase TilS/MesJ</fullName>
    </submittedName>
</protein>
<name>A0AAN4TL87_PSESF</name>
<dbReference type="Proteomes" id="UP000248291">
    <property type="component" value="Unassembled WGS sequence"/>
</dbReference>
<accession>A0AAN4TL87</accession>
<feature type="region of interest" description="Disordered" evidence="1">
    <location>
        <begin position="1"/>
        <end position="40"/>
    </location>
</feature>
<reference evidence="2 3" key="1">
    <citation type="submission" date="2018-04" db="EMBL/GenBank/DDBJ databases">
        <title>Draft genome sequence of Pseudomonas syringae pv. actinidiae biovar 3 strains isolated from kiwifruit in Kagawa prefecture.</title>
        <authorList>
            <person name="Tabuchi M."/>
            <person name="Saito M."/>
            <person name="Fujiwara S."/>
            <person name="Sasa N."/>
            <person name="Akimitsu K."/>
            <person name="Gomi K."/>
            <person name="Konishi-Sugita S."/>
            <person name="Hamano K."/>
            <person name="Kataoka I."/>
        </authorList>
    </citation>
    <scope>NUCLEOTIDE SEQUENCE [LARGE SCALE GENOMIC DNA]</scope>
    <source>
        <strain evidence="2 3">MAFF212211</strain>
    </source>
</reference>
<dbReference type="EMBL" id="BGKA01000110">
    <property type="protein sequence ID" value="GBH17476.1"/>
    <property type="molecule type" value="Genomic_DNA"/>
</dbReference>